<gene>
    <name evidence="2" type="ORF">V1H85_03690</name>
</gene>
<evidence type="ECO:0000256" key="1">
    <source>
        <dbReference type="SAM" id="Phobius"/>
    </source>
</evidence>
<keyword evidence="3" id="KW-1185">Reference proteome</keyword>
<evidence type="ECO:0000313" key="2">
    <source>
        <dbReference type="EMBL" id="MEE1971531.1"/>
    </source>
</evidence>
<evidence type="ECO:0000313" key="3">
    <source>
        <dbReference type="Proteomes" id="UP001343698"/>
    </source>
</evidence>
<dbReference type="RefSeq" id="WP_161598217.1">
    <property type="nucleotide sequence ID" value="NZ_JAZDDF010000001.1"/>
</dbReference>
<reference evidence="2 3" key="1">
    <citation type="submission" date="2024-01" db="EMBL/GenBank/DDBJ databases">
        <title>Maribacter spp. originated from different algae showed divergent polysaccharides utilization ability.</title>
        <authorList>
            <person name="Wang H."/>
            <person name="Wu Y."/>
        </authorList>
    </citation>
    <scope>NUCLEOTIDE SEQUENCE [LARGE SCALE GENOMIC DNA]</scope>
    <source>
        <strain evidence="2 3">KPT27_14</strain>
    </source>
</reference>
<sequence length="48" mass="5587">MKILAWHRYGKIENTAQCFILKRFLAVTAFLMHIPGLSTPLFLPLEKQ</sequence>
<keyword evidence="1" id="KW-1133">Transmembrane helix</keyword>
<organism evidence="2 3">
    <name type="scientific">Maribacter flavus</name>
    <dbReference type="NCBI Taxonomy" id="1658664"/>
    <lineage>
        <taxon>Bacteria</taxon>
        <taxon>Pseudomonadati</taxon>
        <taxon>Bacteroidota</taxon>
        <taxon>Flavobacteriia</taxon>
        <taxon>Flavobacteriales</taxon>
        <taxon>Flavobacteriaceae</taxon>
        <taxon>Maribacter</taxon>
    </lineage>
</organism>
<protein>
    <submittedName>
        <fullName evidence="2">Uncharacterized protein</fullName>
    </submittedName>
</protein>
<keyword evidence="1" id="KW-0812">Transmembrane</keyword>
<comment type="caution">
    <text evidence="2">The sequence shown here is derived from an EMBL/GenBank/DDBJ whole genome shotgun (WGS) entry which is preliminary data.</text>
</comment>
<feature type="transmembrane region" description="Helical" evidence="1">
    <location>
        <begin position="20"/>
        <end position="43"/>
    </location>
</feature>
<proteinExistence type="predicted"/>
<dbReference type="EMBL" id="JAZDDF010000001">
    <property type="protein sequence ID" value="MEE1971531.1"/>
    <property type="molecule type" value="Genomic_DNA"/>
</dbReference>
<keyword evidence="1" id="KW-0472">Membrane</keyword>
<dbReference type="Proteomes" id="UP001343698">
    <property type="component" value="Unassembled WGS sequence"/>
</dbReference>
<accession>A0ABU7IFE9</accession>
<name>A0ABU7IFE9_9FLAO</name>